<dbReference type="InterPro" id="IPR012724">
    <property type="entry name" value="DnaJ"/>
</dbReference>
<keyword evidence="11" id="KW-1185">Reference proteome</keyword>
<evidence type="ECO:0000256" key="7">
    <source>
        <dbReference type="SAM" id="MobiDB-lite"/>
    </source>
</evidence>
<reference evidence="10" key="1">
    <citation type="submission" date="2021-02" db="EMBL/GenBank/DDBJ databases">
        <authorList>
            <person name="Nowell W R."/>
        </authorList>
    </citation>
    <scope>NUCLEOTIDE SEQUENCE</scope>
    <source>
        <strain evidence="10">Ploen Becks lab</strain>
    </source>
</reference>
<dbReference type="PANTHER" id="PTHR44145:SF3">
    <property type="entry name" value="DNAJ HOMOLOG SUBFAMILY A MEMBER 3, MITOCHONDRIAL"/>
    <property type="match status" value="1"/>
</dbReference>
<evidence type="ECO:0000259" key="8">
    <source>
        <dbReference type="PROSITE" id="PS50076"/>
    </source>
</evidence>
<dbReference type="InterPro" id="IPR036410">
    <property type="entry name" value="HSP_DnaJ_Cys-rich_dom_sf"/>
</dbReference>
<organism evidence="10 11">
    <name type="scientific">Brachionus calyciflorus</name>
    <dbReference type="NCBI Taxonomy" id="104777"/>
    <lineage>
        <taxon>Eukaryota</taxon>
        <taxon>Metazoa</taxon>
        <taxon>Spiralia</taxon>
        <taxon>Gnathifera</taxon>
        <taxon>Rotifera</taxon>
        <taxon>Eurotatoria</taxon>
        <taxon>Monogononta</taxon>
        <taxon>Pseudotrocha</taxon>
        <taxon>Ploima</taxon>
        <taxon>Brachionidae</taxon>
        <taxon>Brachionus</taxon>
    </lineage>
</organism>
<dbReference type="SUPFAM" id="SSF57938">
    <property type="entry name" value="DnaJ/Hsp40 cysteine-rich domain"/>
    <property type="match status" value="1"/>
</dbReference>
<dbReference type="GO" id="GO:0008270">
    <property type="term" value="F:zinc ion binding"/>
    <property type="evidence" value="ECO:0007669"/>
    <property type="project" value="UniProtKB-KW"/>
</dbReference>
<accession>A0A813UBW8</accession>
<dbReference type="InterPro" id="IPR001623">
    <property type="entry name" value="DnaJ_domain"/>
</dbReference>
<dbReference type="InterPro" id="IPR036869">
    <property type="entry name" value="J_dom_sf"/>
</dbReference>
<evidence type="ECO:0000313" key="11">
    <source>
        <dbReference type="Proteomes" id="UP000663879"/>
    </source>
</evidence>
<feature type="region of interest" description="Disordered" evidence="7">
    <location>
        <begin position="474"/>
        <end position="494"/>
    </location>
</feature>
<evidence type="ECO:0000313" key="10">
    <source>
        <dbReference type="EMBL" id="CAF0821290.1"/>
    </source>
</evidence>
<dbReference type="InterPro" id="IPR001305">
    <property type="entry name" value="HSP_DnaJ_Cys-rich_dom"/>
</dbReference>
<evidence type="ECO:0000256" key="4">
    <source>
        <dbReference type="ARBA" id="ARBA00022833"/>
    </source>
</evidence>
<dbReference type="Gene3D" id="2.10.230.10">
    <property type="entry name" value="Heat shock protein DnaJ, cysteine-rich domain"/>
    <property type="match status" value="1"/>
</dbReference>
<evidence type="ECO:0000256" key="1">
    <source>
        <dbReference type="ARBA" id="ARBA00022723"/>
    </source>
</evidence>
<dbReference type="Proteomes" id="UP000663879">
    <property type="component" value="Unassembled WGS sequence"/>
</dbReference>
<dbReference type="InterPro" id="IPR002939">
    <property type="entry name" value="DnaJ_C"/>
</dbReference>
<dbReference type="GO" id="GO:0043066">
    <property type="term" value="P:negative regulation of apoptotic process"/>
    <property type="evidence" value="ECO:0007669"/>
    <property type="project" value="TreeGrafter"/>
</dbReference>
<dbReference type="GO" id="GO:0005524">
    <property type="term" value="F:ATP binding"/>
    <property type="evidence" value="ECO:0007669"/>
    <property type="project" value="InterPro"/>
</dbReference>
<feature type="domain" description="J" evidence="8">
    <location>
        <begin position="80"/>
        <end position="142"/>
    </location>
</feature>
<protein>
    <submittedName>
        <fullName evidence="10">Uncharacterized protein</fullName>
    </submittedName>
</protein>
<evidence type="ECO:0000256" key="2">
    <source>
        <dbReference type="ARBA" id="ARBA00022737"/>
    </source>
</evidence>
<dbReference type="AlphaFoldDB" id="A0A813UBW8"/>
<dbReference type="SUPFAM" id="SSF49493">
    <property type="entry name" value="HSP40/DnaJ peptide-binding domain"/>
    <property type="match status" value="2"/>
</dbReference>
<keyword evidence="2" id="KW-0677">Repeat</keyword>
<dbReference type="HAMAP" id="MF_01152">
    <property type="entry name" value="DnaJ"/>
    <property type="match status" value="1"/>
</dbReference>
<feature type="zinc finger region" description="CR-type" evidence="6">
    <location>
        <begin position="225"/>
        <end position="303"/>
    </location>
</feature>
<dbReference type="InterPro" id="IPR018253">
    <property type="entry name" value="DnaJ_domain_CS"/>
</dbReference>
<keyword evidence="1 6" id="KW-0479">Metal-binding</keyword>
<dbReference type="PROSITE" id="PS00636">
    <property type="entry name" value="DNAJ_1"/>
    <property type="match status" value="1"/>
</dbReference>
<dbReference type="InterPro" id="IPR051938">
    <property type="entry name" value="Apopto_cytoskel_mod"/>
</dbReference>
<dbReference type="PROSITE" id="PS50076">
    <property type="entry name" value="DNAJ_2"/>
    <property type="match status" value="1"/>
</dbReference>
<feature type="domain" description="CR-type" evidence="9">
    <location>
        <begin position="225"/>
        <end position="303"/>
    </location>
</feature>
<name>A0A813UBW8_9BILA</name>
<keyword evidence="4 6" id="KW-0862">Zinc</keyword>
<dbReference type="FunFam" id="2.60.260.20:FF:000005">
    <property type="entry name" value="Chaperone protein dnaJ 1, mitochondrial"/>
    <property type="match status" value="1"/>
</dbReference>
<evidence type="ECO:0000256" key="3">
    <source>
        <dbReference type="ARBA" id="ARBA00022771"/>
    </source>
</evidence>
<proteinExistence type="inferred from homology"/>
<gene>
    <name evidence="10" type="ORF">OXX778_LOCUS7479</name>
</gene>
<evidence type="ECO:0000256" key="5">
    <source>
        <dbReference type="ARBA" id="ARBA00023186"/>
    </source>
</evidence>
<dbReference type="Gene3D" id="1.10.287.110">
    <property type="entry name" value="DnaJ domain"/>
    <property type="match status" value="1"/>
</dbReference>
<dbReference type="GO" id="GO:0031072">
    <property type="term" value="F:heat shock protein binding"/>
    <property type="evidence" value="ECO:0007669"/>
    <property type="project" value="InterPro"/>
</dbReference>
<dbReference type="GO" id="GO:0005739">
    <property type="term" value="C:mitochondrion"/>
    <property type="evidence" value="ECO:0007669"/>
    <property type="project" value="TreeGrafter"/>
</dbReference>
<dbReference type="OrthoDB" id="10256793at2759"/>
<dbReference type="GO" id="GO:0051082">
    <property type="term" value="F:unfolded protein binding"/>
    <property type="evidence" value="ECO:0007669"/>
    <property type="project" value="InterPro"/>
</dbReference>
<comment type="caution">
    <text evidence="10">The sequence shown here is derived from an EMBL/GenBank/DDBJ whole genome shotgun (WGS) entry which is preliminary data.</text>
</comment>
<dbReference type="CDD" id="cd10719">
    <property type="entry name" value="DnaJ_zf"/>
    <property type="match status" value="1"/>
</dbReference>
<dbReference type="PROSITE" id="PS51188">
    <property type="entry name" value="ZF_CR"/>
    <property type="match status" value="1"/>
</dbReference>
<dbReference type="SMART" id="SM00271">
    <property type="entry name" value="DnaJ"/>
    <property type="match status" value="1"/>
</dbReference>
<dbReference type="Pfam" id="PF01556">
    <property type="entry name" value="DnaJ_C"/>
    <property type="match status" value="1"/>
</dbReference>
<evidence type="ECO:0000259" key="9">
    <source>
        <dbReference type="PROSITE" id="PS51188"/>
    </source>
</evidence>
<dbReference type="CDD" id="cd06257">
    <property type="entry name" value="DnaJ"/>
    <property type="match status" value="1"/>
</dbReference>
<evidence type="ECO:0000256" key="6">
    <source>
        <dbReference type="PROSITE-ProRule" id="PRU00546"/>
    </source>
</evidence>
<dbReference type="Pfam" id="PF00684">
    <property type="entry name" value="DnaJ_CXXCXGXG"/>
    <property type="match status" value="1"/>
</dbReference>
<dbReference type="PRINTS" id="PR00625">
    <property type="entry name" value="JDOMAIN"/>
</dbReference>
<dbReference type="GO" id="GO:0009408">
    <property type="term" value="P:response to heat"/>
    <property type="evidence" value="ECO:0007669"/>
    <property type="project" value="InterPro"/>
</dbReference>
<dbReference type="GO" id="GO:0007005">
    <property type="term" value="P:mitochondrion organization"/>
    <property type="evidence" value="ECO:0007669"/>
    <property type="project" value="TreeGrafter"/>
</dbReference>
<dbReference type="GO" id="GO:0006457">
    <property type="term" value="P:protein folding"/>
    <property type="evidence" value="ECO:0007669"/>
    <property type="project" value="InterPro"/>
</dbReference>
<dbReference type="InterPro" id="IPR008971">
    <property type="entry name" value="HSP40/DnaJ_pept-bd"/>
</dbReference>
<dbReference type="Pfam" id="PF00226">
    <property type="entry name" value="DnaJ"/>
    <property type="match status" value="1"/>
</dbReference>
<dbReference type="PANTHER" id="PTHR44145">
    <property type="entry name" value="DNAJ HOMOLOG SUBFAMILY A MEMBER 3, MITOCHONDRIAL"/>
    <property type="match status" value="1"/>
</dbReference>
<keyword evidence="5" id="KW-0143">Chaperone</keyword>
<dbReference type="SUPFAM" id="SSF46565">
    <property type="entry name" value="Chaperone J-domain"/>
    <property type="match status" value="1"/>
</dbReference>
<sequence>MNNRFKTLILKTNRNLQDFNISHNRKNCLNTLVFILNPQVHTRILKNKFNLGDFVLKKSQIHTSSQLNFYLSNSLQAKKDYYQVLGVPKTANAKEIKKAYYQLAQKYHPDKSQGDKTKFQEVSEAYEVLGDDKKRQEYDTFGMSGGGNGTGGAAGFDRGGGGFHYQSQVDPEELFRTIFGDAFKRGRDFESMFDQFGGGAGGDSSPQYEVTQRVLDLSFEEACRGVNKELNIRVLDTCKSCNGSKCAPGHKPVKCKQCNGTGMESIQTGPFFMRTTCRACYGHREVISKKCIECSGKGQTYQSKRVSVPVPAGVEDGQTMRMNVGKQEVYITFKVAPSKIFRRDKEDVHSDISLSISQAILGGNVKVKGIYDDHQLRIPAGTQSHERFRLTGKGIKRVHTSGYGDHYVYIKIKIPTKLNKEQSALVKAYAEIDPDVNGTIEGLTNTSKEKSGDRKICVNDSEGLVEQIRKIIKNETENKTEESKEENIPREQKL</sequence>
<dbReference type="CDD" id="cd10747">
    <property type="entry name" value="DnaJ_C"/>
    <property type="match status" value="1"/>
</dbReference>
<keyword evidence="3 6" id="KW-0863">Zinc-finger</keyword>
<dbReference type="EMBL" id="CAJNOC010000957">
    <property type="protein sequence ID" value="CAF0821290.1"/>
    <property type="molecule type" value="Genomic_DNA"/>
</dbReference>
<dbReference type="Gene3D" id="2.60.260.20">
    <property type="entry name" value="Urease metallochaperone UreE, N-terminal domain"/>
    <property type="match status" value="2"/>
</dbReference>